<evidence type="ECO:0000256" key="9">
    <source>
        <dbReference type="ARBA" id="ARBA00022777"/>
    </source>
</evidence>
<dbReference type="PIRSF" id="PIRSF000641">
    <property type="entry name" value="SRK"/>
    <property type="match status" value="1"/>
</dbReference>
<dbReference type="SMART" id="SM00108">
    <property type="entry name" value="B_lectin"/>
    <property type="match status" value="1"/>
</dbReference>
<feature type="domain" description="Apple" evidence="23">
    <location>
        <begin position="343"/>
        <end position="422"/>
    </location>
</feature>
<keyword evidence="6 20" id="KW-0732">Signal</keyword>
<dbReference type="PROSITE" id="PS50927">
    <property type="entry name" value="BULB_LECTIN"/>
    <property type="match status" value="1"/>
</dbReference>
<reference evidence="24" key="1">
    <citation type="submission" date="2019-08" db="EMBL/GenBank/DDBJ databases">
        <title>Reference gene set and small RNA set construction with multiple tissues from Davidia involucrata Baill.</title>
        <authorList>
            <person name="Yang H."/>
            <person name="Zhou C."/>
            <person name="Li G."/>
            <person name="Wang J."/>
            <person name="Gao P."/>
            <person name="Wang M."/>
            <person name="Wang R."/>
            <person name="Zhao Y."/>
        </authorList>
    </citation>
    <scope>NUCLEOTIDE SEQUENCE</scope>
    <source>
        <tissue evidence="24">Mixed with DoveR01_LX</tissue>
    </source>
</reference>
<evidence type="ECO:0000256" key="13">
    <source>
        <dbReference type="ARBA" id="ARBA00023157"/>
    </source>
</evidence>
<evidence type="ECO:0000256" key="19">
    <source>
        <dbReference type="SAM" id="Phobius"/>
    </source>
</evidence>
<dbReference type="InterPro" id="IPR008271">
    <property type="entry name" value="Ser/Thr_kinase_AS"/>
</dbReference>
<organism evidence="24">
    <name type="scientific">Davidia involucrata</name>
    <name type="common">Dove tree</name>
    <dbReference type="NCBI Taxonomy" id="16924"/>
    <lineage>
        <taxon>Eukaryota</taxon>
        <taxon>Viridiplantae</taxon>
        <taxon>Streptophyta</taxon>
        <taxon>Embryophyta</taxon>
        <taxon>Tracheophyta</taxon>
        <taxon>Spermatophyta</taxon>
        <taxon>Magnoliopsida</taxon>
        <taxon>eudicotyledons</taxon>
        <taxon>Gunneridae</taxon>
        <taxon>Pentapetalae</taxon>
        <taxon>asterids</taxon>
        <taxon>Cornales</taxon>
        <taxon>Nyssaceae</taxon>
        <taxon>Davidia</taxon>
    </lineage>
</organism>
<evidence type="ECO:0000256" key="16">
    <source>
        <dbReference type="ARBA" id="ARBA00047899"/>
    </source>
</evidence>
<dbReference type="SUPFAM" id="SSF56112">
    <property type="entry name" value="Protein kinase-like (PK-like)"/>
    <property type="match status" value="1"/>
</dbReference>
<evidence type="ECO:0000256" key="17">
    <source>
        <dbReference type="ARBA" id="ARBA00048679"/>
    </source>
</evidence>
<gene>
    <name evidence="24" type="ORF">Din_048334</name>
</gene>
<evidence type="ECO:0000256" key="4">
    <source>
        <dbReference type="ARBA" id="ARBA00022679"/>
    </source>
</evidence>
<evidence type="ECO:0000256" key="3">
    <source>
        <dbReference type="ARBA" id="ARBA00022527"/>
    </source>
</evidence>
<dbReference type="Gene3D" id="1.10.510.10">
    <property type="entry name" value="Transferase(Phosphotransferase) domain 1"/>
    <property type="match status" value="1"/>
</dbReference>
<comment type="catalytic activity">
    <reaction evidence="17 18">
        <text>L-seryl-[protein] + ATP = O-phospho-L-seryl-[protein] + ADP + H(+)</text>
        <dbReference type="Rhea" id="RHEA:17989"/>
        <dbReference type="Rhea" id="RHEA-COMP:9863"/>
        <dbReference type="Rhea" id="RHEA-COMP:11604"/>
        <dbReference type="ChEBI" id="CHEBI:15378"/>
        <dbReference type="ChEBI" id="CHEBI:29999"/>
        <dbReference type="ChEBI" id="CHEBI:30616"/>
        <dbReference type="ChEBI" id="CHEBI:83421"/>
        <dbReference type="ChEBI" id="CHEBI:456216"/>
        <dbReference type="EC" id="2.7.11.1"/>
    </reaction>
</comment>
<evidence type="ECO:0000256" key="6">
    <source>
        <dbReference type="ARBA" id="ARBA00022729"/>
    </source>
</evidence>
<proteinExistence type="inferred from homology"/>
<dbReference type="SMART" id="SM00473">
    <property type="entry name" value="PAN_AP"/>
    <property type="match status" value="1"/>
</dbReference>
<dbReference type="PROSITE" id="PS50011">
    <property type="entry name" value="PROTEIN_KINASE_DOM"/>
    <property type="match status" value="1"/>
</dbReference>
<dbReference type="GO" id="GO:0004674">
    <property type="term" value="F:protein serine/threonine kinase activity"/>
    <property type="evidence" value="ECO:0007669"/>
    <property type="project" value="UniProtKB-KW"/>
</dbReference>
<evidence type="ECO:0000259" key="22">
    <source>
        <dbReference type="PROSITE" id="PS50927"/>
    </source>
</evidence>
<dbReference type="FunFam" id="3.30.200.20:FF:000330">
    <property type="entry name" value="G-type lectin S-receptor-like serine/threonine-protein kinase At4g03230"/>
    <property type="match status" value="1"/>
</dbReference>
<comment type="subcellular location">
    <subcellularLocation>
        <location evidence="1">Cell membrane</location>
        <topology evidence="1">Single-pass type I membrane protein</topology>
    </subcellularLocation>
</comment>
<evidence type="ECO:0000256" key="1">
    <source>
        <dbReference type="ARBA" id="ARBA00004251"/>
    </source>
</evidence>
<keyword evidence="14" id="KW-0675">Receptor</keyword>
<dbReference type="GO" id="GO:0106310">
    <property type="term" value="F:protein serine kinase activity"/>
    <property type="evidence" value="ECO:0007669"/>
    <property type="project" value="RHEA"/>
</dbReference>
<keyword evidence="13" id="KW-1015">Disulfide bond</keyword>
<dbReference type="InterPro" id="IPR001480">
    <property type="entry name" value="Bulb-type_lectin_dom"/>
</dbReference>
<feature type="signal peptide" evidence="20">
    <location>
        <begin position="1"/>
        <end position="29"/>
    </location>
</feature>
<dbReference type="GO" id="GO:0005886">
    <property type="term" value="C:plasma membrane"/>
    <property type="evidence" value="ECO:0007669"/>
    <property type="project" value="UniProtKB-SubCell"/>
</dbReference>
<dbReference type="Gene3D" id="3.30.200.20">
    <property type="entry name" value="Phosphorylase Kinase, domain 1"/>
    <property type="match status" value="1"/>
</dbReference>
<keyword evidence="7" id="KW-0430">Lectin</keyword>
<dbReference type="Pfam" id="PF01453">
    <property type="entry name" value="B_lectin"/>
    <property type="match status" value="1"/>
</dbReference>
<dbReference type="CDD" id="cd00028">
    <property type="entry name" value="B_lectin"/>
    <property type="match status" value="1"/>
</dbReference>
<dbReference type="PROSITE" id="PS00108">
    <property type="entry name" value="PROTEIN_KINASE_ST"/>
    <property type="match status" value="1"/>
</dbReference>
<dbReference type="PROSITE" id="PS50948">
    <property type="entry name" value="PAN"/>
    <property type="match status" value="1"/>
</dbReference>
<keyword evidence="3 18" id="KW-0723">Serine/threonine-protein kinase</keyword>
<dbReference type="PANTHER" id="PTHR27002">
    <property type="entry name" value="RECEPTOR-LIKE SERINE/THREONINE-PROTEIN KINASE SD1-8"/>
    <property type="match status" value="1"/>
</dbReference>
<dbReference type="Pfam" id="PF07714">
    <property type="entry name" value="PK_Tyr_Ser-Thr"/>
    <property type="match status" value="1"/>
</dbReference>
<evidence type="ECO:0000256" key="15">
    <source>
        <dbReference type="ARBA" id="ARBA00023180"/>
    </source>
</evidence>
<sequence>MGIRYRNPAIVYFCSVLFISNNLALFSQAANTITQTLLIRDGETILSSGHNCVLGFFSPGNSTSRYVGIWYNNVPVQTVVWVANRESPISDQAGVFTLGSDGNLRVLDGNSNSVWSTSASAGSNNSTAILTDSGNLKVLDGNGTSKVLWQSFDHPTDTFLPGMNLQTGEKENRALNSWKSANDPSPGSYSMGIDPRGAPQIVIWEGTNRRWRSGHWNGQIFIGIPDMRGLYLYGFKFESKRDGNLSMTYTSLNSSYTVRFWVQWNGYGQQLLWHEGEKDWIVRQSHPANQSEVYNICGTFGKCVMMDSSICKCIIEGFEPKNTDQWNKGDWSGGCIRRTPLQCDRNGSSDGFLEVERVKLPDYADSVVADNTEECQNECLKNCSCNAYAFVDGIQCLIWSGDLVDVEQFEEDGGTLHVRVAISELGGKRKISNLAIITTVVVGTIFLSISIWLLWRFRAQVKAFSNSYRRNIDHPIFESSRGREFSTDYSGPDDLVIEGKQGNGPELPLFTFNCVAVATNNFANENKLGKGGFGPVYKGTLPGGQIIAVKRLSRRSGQGLEEFKNEIVLIAKLQHRNLVRLLGCCIEGEEKMLIYEYLPNKSLDSFLFDPAKQAQLDWRKRFTIIEGIARGLLYLHRDSRLRIIHRDLKASNILLDEEMNPKISDFGMARIFGGNQNEANTNRVVGTYGYMSPEYAMEGLFSVKSDVYSFGVLLLEIVSGKRNTSFRSNGYPNLIRYAWLLWNDDKGMELVDPSIADSCSQDEVLRCIHVGMLCVQDSAIYRPTISSVVMMLESESATLPLPKQPTLTSMWLSSDTDSFIKDHDVITLNDVTITEVLGR</sequence>
<comment type="similarity">
    <text evidence="18">Belongs to the protein kinase superfamily. Ser/Thr protein kinase family.</text>
</comment>
<dbReference type="GO" id="GO:0048544">
    <property type="term" value="P:recognition of pollen"/>
    <property type="evidence" value="ECO:0007669"/>
    <property type="project" value="InterPro"/>
</dbReference>
<dbReference type="InterPro" id="IPR024171">
    <property type="entry name" value="SRK-like_kinase"/>
</dbReference>
<evidence type="ECO:0000256" key="10">
    <source>
        <dbReference type="ARBA" id="ARBA00022840"/>
    </source>
</evidence>
<dbReference type="AlphaFoldDB" id="A0A5B7CHX4"/>
<dbReference type="CDD" id="cd01098">
    <property type="entry name" value="PAN_AP_plant"/>
    <property type="match status" value="1"/>
</dbReference>
<evidence type="ECO:0000256" key="5">
    <source>
        <dbReference type="ARBA" id="ARBA00022692"/>
    </source>
</evidence>
<dbReference type="GO" id="GO:0005524">
    <property type="term" value="F:ATP binding"/>
    <property type="evidence" value="ECO:0007669"/>
    <property type="project" value="UniProtKB-KW"/>
</dbReference>
<feature type="transmembrane region" description="Helical" evidence="19">
    <location>
        <begin position="434"/>
        <end position="455"/>
    </location>
</feature>
<feature type="domain" description="Bulb-type lectin" evidence="22">
    <location>
        <begin position="30"/>
        <end position="151"/>
    </location>
</feature>
<dbReference type="InterPro" id="IPR003609">
    <property type="entry name" value="Pan_app"/>
</dbReference>
<keyword evidence="2" id="KW-1003">Cell membrane</keyword>
<evidence type="ECO:0000256" key="2">
    <source>
        <dbReference type="ARBA" id="ARBA00022475"/>
    </source>
</evidence>
<comment type="catalytic activity">
    <reaction evidence="16 18">
        <text>L-threonyl-[protein] + ATP = O-phospho-L-threonyl-[protein] + ADP + H(+)</text>
        <dbReference type="Rhea" id="RHEA:46608"/>
        <dbReference type="Rhea" id="RHEA-COMP:11060"/>
        <dbReference type="Rhea" id="RHEA-COMP:11605"/>
        <dbReference type="ChEBI" id="CHEBI:15378"/>
        <dbReference type="ChEBI" id="CHEBI:30013"/>
        <dbReference type="ChEBI" id="CHEBI:30616"/>
        <dbReference type="ChEBI" id="CHEBI:61977"/>
        <dbReference type="ChEBI" id="CHEBI:456216"/>
        <dbReference type="EC" id="2.7.11.1"/>
    </reaction>
</comment>
<feature type="chain" id="PRO_5022877810" description="Receptor-like serine/threonine-protein kinase" evidence="20">
    <location>
        <begin position="30"/>
        <end position="839"/>
    </location>
</feature>
<feature type="domain" description="Protein kinase" evidence="21">
    <location>
        <begin position="522"/>
        <end position="807"/>
    </location>
</feature>
<keyword evidence="5 19" id="KW-0812">Transmembrane</keyword>
<evidence type="ECO:0000259" key="23">
    <source>
        <dbReference type="PROSITE" id="PS50948"/>
    </source>
</evidence>
<evidence type="ECO:0000256" key="7">
    <source>
        <dbReference type="ARBA" id="ARBA00022734"/>
    </source>
</evidence>
<evidence type="ECO:0000256" key="8">
    <source>
        <dbReference type="ARBA" id="ARBA00022741"/>
    </source>
</evidence>
<evidence type="ECO:0000256" key="12">
    <source>
        <dbReference type="ARBA" id="ARBA00023136"/>
    </source>
</evidence>
<dbReference type="InterPro" id="IPR000719">
    <property type="entry name" value="Prot_kinase_dom"/>
</dbReference>
<dbReference type="EC" id="2.7.11.1" evidence="18"/>
<accession>A0A5B7CHX4</accession>
<keyword evidence="11 19" id="KW-1133">Transmembrane helix</keyword>
<dbReference type="InterPro" id="IPR011009">
    <property type="entry name" value="Kinase-like_dom_sf"/>
</dbReference>
<dbReference type="SUPFAM" id="SSF51110">
    <property type="entry name" value="alpha-D-mannose-specific plant lectins"/>
    <property type="match status" value="1"/>
</dbReference>
<keyword evidence="4 18" id="KW-0808">Transferase</keyword>
<dbReference type="EMBL" id="GHES01048334">
    <property type="protein sequence ID" value="MPA78893.1"/>
    <property type="molecule type" value="Transcribed_RNA"/>
</dbReference>
<dbReference type="FunFam" id="1.10.510.10:FF:000060">
    <property type="entry name" value="G-type lectin S-receptor-like serine/threonine-protein kinase"/>
    <property type="match status" value="1"/>
</dbReference>
<evidence type="ECO:0000256" key="14">
    <source>
        <dbReference type="ARBA" id="ARBA00023170"/>
    </source>
</evidence>
<dbReference type="InterPro" id="IPR000858">
    <property type="entry name" value="S_locus_glycoprot_dom"/>
</dbReference>
<evidence type="ECO:0000256" key="18">
    <source>
        <dbReference type="PIRNR" id="PIRNR000641"/>
    </source>
</evidence>
<keyword evidence="10 18" id="KW-0067">ATP-binding</keyword>
<dbReference type="CDD" id="cd14066">
    <property type="entry name" value="STKc_IRAK"/>
    <property type="match status" value="1"/>
</dbReference>
<keyword evidence="8 18" id="KW-0547">Nucleotide-binding</keyword>
<keyword evidence="15" id="KW-0325">Glycoprotein</keyword>
<dbReference type="Gene3D" id="2.90.10.10">
    <property type="entry name" value="Bulb-type lectin domain"/>
    <property type="match status" value="1"/>
</dbReference>
<evidence type="ECO:0000256" key="11">
    <source>
        <dbReference type="ARBA" id="ARBA00022989"/>
    </source>
</evidence>
<dbReference type="InterPro" id="IPR036426">
    <property type="entry name" value="Bulb-type_lectin_dom_sf"/>
</dbReference>
<dbReference type="FunFam" id="2.90.10.10:FF:000001">
    <property type="entry name" value="G-type lectin S-receptor-like serine/threonine-protein kinase"/>
    <property type="match status" value="1"/>
</dbReference>
<evidence type="ECO:0000313" key="24">
    <source>
        <dbReference type="EMBL" id="MPA78893.1"/>
    </source>
</evidence>
<dbReference type="GO" id="GO:0030246">
    <property type="term" value="F:carbohydrate binding"/>
    <property type="evidence" value="ECO:0007669"/>
    <property type="project" value="UniProtKB-KW"/>
</dbReference>
<evidence type="ECO:0000256" key="20">
    <source>
        <dbReference type="SAM" id="SignalP"/>
    </source>
</evidence>
<dbReference type="Pfam" id="PF00954">
    <property type="entry name" value="S_locus_glycop"/>
    <property type="match status" value="1"/>
</dbReference>
<evidence type="ECO:0000259" key="21">
    <source>
        <dbReference type="PROSITE" id="PS50011"/>
    </source>
</evidence>
<protein>
    <recommendedName>
        <fullName evidence="18">Receptor-like serine/threonine-protein kinase</fullName>
        <ecNumber evidence="18">2.7.11.1</ecNumber>
    </recommendedName>
</protein>
<dbReference type="PANTHER" id="PTHR27002:SF932">
    <property type="entry name" value="RECEPTOR-LIKE SERINE_THREONINE-PROTEIN KINASE"/>
    <property type="match status" value="1"/>
</dbReference>
<dbReference type="InterPro" id="IPR001245">
    <property type="entry name" value="Ser-Thr/Tyr_kinase_cat_dom"/>
</dbReference>
<name>A0A5B7CHX4_DAVIN</name>
<dbReference type="SMART" id="SM00220">
    <property type="entry name" value="S_TKc"/>
    <property type="match status" value="1"/>
</dbReference>
<keyword evidence="12 19" id="KW-0472">Membrane</keyword>
<keyword evidence="9 18" id="KW-0418">Kinase</keyword>
<dbReference type="Pfam" id="PF08276">
    <property type="entry name" value="PAN_2"/>
    <property type="match status" value="1"/>
</dbReference>